<dbReference type="Pfam" id="PF04055">
    <property type="entry name" value="Radical_SAM"/>
    <property type="match status" value="1"/>
</dbReference>
<dbReference type="GO" id="GO:0051536">
    <property type="term" value="F:iron-sulfur cluster binding"/>
    <property type="evidence" value="ECO:0007669"/>
    <property type="project" value="UniProtKB-KW"/>
</dbReference>
<dbReference type="CDD" id="cd01335">
    <property type="entry name" value="Radical_SAM"/>
    <property type="match status" value="1"/>
</dbReference>
<evidence type="ECO:0000313" key="7">
    <source>
        <dbReference type="EMBL" id="QEL15258.1"/>
    </source>
</evidence>
<dbReference type="Proteomes" id="UP000324974">
    <property type="component" value="Chromosome"/>
</dbReference>
<dbReference type="SFLD" id="SFLDF00397">
    <property type="entry name" value="adenosyl-hopene_transferase"/>
    <property type="match status" value="1"/>
</dbReference>
<dbReference type="KEGG" id="lrs:PX52LOC_02173"/>
<dbReference type="SUPFAM" id="SSF102114">
    <property type="entry name" value="Radical SAM enzymes"/>
    <property type="match status" value="1"/>
</dbReference>
<evidence type="ECO:0000259" key="6">
    <source>
        <dbReference type="PROSITE" id="PS51918"/>
    </source>
</evidence>
<evidence type="ECO:0000256" key="4">
    <source>
        <dbReference type="ARBA" id="ARBA00023004"/>
    </source>
</evidence>
<organism evidence="7 8">
    <name type="scientific">Limnoglobus roseus</name>
    <dbReference type="NCBI Taxonomy" id="2598579"/>
    <lineage>
        <taxon>Bacteria</taxon>
        <taxon>Pseudomonadati</taxon>
        <taxon>Planctomycetota</taxon>
        <taxon>Planctomycetia</taxon>
        <taxon>Gemmatales</taxon>
        <taxon>Gemmataceae</taxon>
        <taxon>Limnoglobus</taxon>
    </lineage>
</organism>
<dbReference type="SFLD" id="SFLDS00029">
    <property type="entry name" value="Radical_SAM"/>
    <property type="match status" value="1"/>
</dbReference>
<dbReference type="SFLD" id="SFLDG01067">
    <property type="entry name" value="SPASM/twitch_domain_containing"/>
    <property type="match status" value="1"/>
</dbReference>
<dbReference type="NCBIfam" id="TIGR03470">
    <property type="entry name" value="HpnH"/>
    <property type="match status" value="1"/>
</dbReference>
<keyword evidence="5" id="KW-0411">Iron-sulfur</keyword>
<keyword evidence="3" id="KW-0479">Metal-binding</keyword>
<name>A0A5C1ADW5_9BACT</name>
<keyword evidence="4" id="KW-0408">Iron</keyword>
<dbReference type="PANTHER" id="PTHR11228">
    <property type="entry name" value="RADICAL SAM DOMAIN PROTEIN"/>
    <property type="match status" value="1"/>
</dbReference>
<dbReference type="InterPro" id="IPR013785">
    <property type="entry name" value="Aldolase_TIM"/>
</dbReference>
<evidence type="ECO:0000256" key="3">
    <source>
        <dbReference type="ARBA" id="ARBA00022723"/>
    </source>
</evidence>
<keyword evidence="2" id="KW-0949">S-adenosyl-L-methionine</keyword>
<dbReference type="OrthoDB" id="9810775at2"/>
<dbReference type="InterPro" id="IPR050377">
    <property type="entry name" value="Radical_SAM_PqqE_MftC-like"/>
</dbReference>
<gene>
    <name evidence="7" type="primary">hpnH</name>
    <name evidence="7" type="ORF">PX52LOC_02173</name>
</gene>
<protein>
    <submittedName>
        <fullName evidence="7">Hopanoid biosynthesis associated radical SAM protein HpnH</fullName>
    </submittedName>
</protein>
<dbReference type="InterPro" id="IPR017833">
    <property type="entry name" value="Hopanoid_synth-assoc_rSAM_HpnH"/>
</dbReference>
<evidence type="ECO:0000256" key="2">
    <source>
        <dbReference type="ARBA" id="ARBA00022691"/>
    </source>
</evidence>
<dbReference type="GO" id="GO:0046872">
    <property type="term" value="F:metal ion binding"/>
    <property type="evidence" value="ECO:0007669"/>
    <property type="project" value="UniProtKB-KW"/>
</dbReference>
<dbReference type="InterPro" id="IPR058240">
    <property type="entry name" value="rSAM_sf"/>
</dbReference>
<dbReference type="InterPro" id="IPR007197">
    <property type="entry name" value="rSAM"/>
</dbReference>
<dbReference type="RefSeq" id="WP_149110085.1">
    <property type="nucleotide sequence ID" value="NZ_CP042425.1"/>
</dbReference>
<feature type="domain" description="Radical SAM core" evidence="6">
    <location>
        <begin position="22"/>
        <end position="241"/>
    </location>
</feature>
<dbReference type="PANTHER" id="PTHR11228:SF22">
    <property type="entry name" value="PEPTIDE BIOSYNTHESIS PROTEIN YYDG-RELATED"/>
    <property type="match status" value="1"/>
</dbReference>
<evidence type="ECO:0000313" key="8">
    <source>
        <dbReference type="Proteomes" id="UP000324974"/>
    </source>
</evidence>
<dbReference type="EMBL" id="CP042425">
    <property type="protein sequence ID" value="QEL15258.1"/>
    <property type="molecule type" value="Genomic_DNA"/>
</dbReference>
<comment type="cofactor">
    <cofactor evidence="1">
        <name>[4Fe-4S] cluster</name>
        <dbReference type="ChEBI" id="CHEBI:49883"/>
    </cofactor>
</comment>
<dbReference type="PROSITE" id="PS51918">
    <property type="entry name" value="RADICAL_SAM"/>
    <property type="match status" value="1"/>
</dbReference>
<dbReference type="InterPro" id="IPR022563">
    <property type="entry name" value="DUF3463"/>
</dbReference>
<evidence type="ECO:0000256" key="5">
    <source>
        <dbReference type="ARBA" id="ARBA00023014"/>
    </source>
</evidence>
<dbReference type="Gene3D" id="3.20.20.70">
    <property type="entry name" value="Aldolase class I"/>
    <property type="match status" value="1"/>
</dbReference>
<reference evidence="8" key="1">
    <citation type="submission" date="2019-08" db="EMBL/GenBank/DDBJ databases">
        <title>Limnoglobus roseus gen. nov., sp. nov., a novel freshwater planctomycete with a giant genome from the family Gemmataceae.</title>
        <authorList>
            <person name="Kulichevskaya I.S."/>
            <person name="Naumoff D.G."/>
            <person name="Miroshnikov K."/>
            <person name="Ivanova A."/>
            <person name="Philippov D.A."/>
            <person name="Hakobyan A."/>
            <person name="Rijpstra I.C."/>
            <person name="Sinninghe Damste J.S."/>
            <person name="Liesack W."/>
            <person name="Dedysh S.N."/>
        </authorList>
    </citation>
    <scope>NUCLEOTIDE SEQUENCE [LARGE SCALE GENOMIC DNA]</scope>
    <source>
        <strain evidence="8">PX52</strain>
    </source>
</reference>
<keyword evidence="8" id="KW-1185">Reference proteome</keyword>
<evidence type="ECO:0000256" key="1">
    <source>
        <dbReference type="ARBA" id="ARBA00001966"/>
    </source>
</evidence>
<dbReference type="Pfam" id="PF11946">
    <property type="entry name" value="DUF3463"/>
    <property type="match status" value="1"/>
</dbReference>
<sequence>MRFPLSLTANMAGYMVKKKISREKRFPLVMMLEPLHACNLTCTGCGRIREYESTIKQKLSVEECLASVDESGAPIISICGGEPLIYPGIGDLVKGILQRRKNIYLCTNGVFLKKKLDQFKPTSRMFFNVHLDGMRKNHDIAVEREGVFDQAIEGIIAAKAAGHLVCTNTTVYRETDMAEIDDLYAYLTKLGVDGFMLSPAYGYAAVCSTNPNGAAEIFLTRQQIMEKFNQADDLFRKYKMNTSPVYKEFLQGKRELTCAAWASPTRNVKGWKGPCYLITDAHHETFDGLMNDTDWSQYGYGKDPRCEHCMMHSGYEVAAALGVNRKISDTWKMLKWQMT</sequence>
<accession>A0A5C1ADW5</accession>
<proteinExistence type="predicted"/>
<dbReference type="AlphaFoldDB" id="A0A5C1ADW5"/>
<dbReference type="GO" id="GO:0003824">
    <property type="term" value="F:catalytic activity"/>
    <property type="evidence" value="ECO:0007669"/>
    <property type="project" value="InterPro"/>
</dbReference>